<feature type="compositionally biased region" description="Polar residues" evidence="2">
    <location>
        <begin position="291"/>
        <end position="322"/>
    </location>
</feature>
<organism evidence="4 7">
    <name type="scientific">Schistosoma margrebowiei</name>
    <dbReference type="NCBI Taxonomy" id="48269"/>
    <lineage>
        <taxon>Eukaryota</taxon>
        <taxon>Metazoa</taxon>
        <taxon>Spiralia</taxon>
        <taxon>Lophotrochozoa</taxon>
        <taxon>Platyhelminthes</taxon>
        <taxon>Trematoda</taxon>
        <taxon>Digenea</taxon>
        <taxon>Strigeidida</taxon>
        <taxon>Schistosomatoidea</taxon>
        <taxon>Schistosomatidae</taxon>
        <taxon>Schistosoma</taxon>
    </lineage>
</organism>
<feature type="region of interest" description="Disordered" evidence="2">
    <location>
        <begin position="464"/>
        <end position="545"/>
    </location>
</feature>
<name>A0AA85AMK5_9TREM</name>
<dbReference type="Gene3D" id="1.10.418.10">
    <property type="entry name" value="Calponin-like domain"/>
    <property type="match status" value="1"/>
</dbReference>
<feature type="compositionally biased region" description="Low complexity" evidence="2">
    <location>
        <begin position="153"/>
        <end position="167"/>
    </location>
</feature>
<evidence type="ECO:0000313" key="6">
    <source>
        <dbReference type="WBParaSite" id="SMRG1_94100.2"/>
    </source>
</evidence>
<feature type="region of interest" description="Disordered" evidence="2">
    <location>
        <begin position="153"/>
        <end position="176"/>
    </location>
</feature>
<feature type="compositionally biased region" description="Polar residues" evidence="2">
    <location>
        <begin position="519"/>
        <end position="544"/>
    </location>
</feature>
<evidence type="ECO:0000259" key="3">
    <source>
        <dbReference type="PROSITE" id="PS50021"/>
    </source>
</evidence>
<feature type="coiled-coil region" evidence="1">
    <location>
        <begin position="398"/>
        <end position="425"/>
    </location>
</feature>
<dbReference type="WBParaSite" id="SMRG1_94100.1">
    <property type="protein sequence ID" value="SMRG1_94100.1"/>
    <property type="gene ID" value="SMRG1_94100"/>
</dbReference>
<accession>A0AA85AMK5</accession>
<feature type="compositionally biased region" description="Basic residues" evidence="2">
    <location>
        <begin position="502"/>
        <end position="518"/>
    </location>
</feature>
<dbReference type="Proteomes" id="UP000050790">
    <property type="component" value="Unassembled WGS sequence"/>
</dbReference>
<dbReference type="Pfam" id="PF00307">
    <property type="entry name" value="CH"/>
    <property type="match status" value="1"/>
</dbReference>
<feature type="region of interest" description="Disordered" evidence="2">
    <location>
        <begin position="219"/>
        <end position="322"/>
    </location>
</feature>
<proteinExistence type="predicted"/>
<sequence length="673" mass="76770">MLETITSQSTEEAYIKWLNDHLSKATPPLIVYDLTEEIICNGVAIGILLEIIGRIKIDGLLLQPITTVERLHNIHEVFSVLRRLNVKINNIQPEDIMEGDKDTVLELLFAINDYFLPKPNMKTPKKFIANNPNHNNYDIDYKMESNGRTSAWSTISSSTRRTPINRSETVPQLNGNHENGILSTNNHHSYKNLLHHSTNGIDYPTIDLPWSNSIDHFTDNNNNNNSRQPYSSYHQSLAPTPTPSELTNSTSPRSKSTVYRVRSEPLSPRSIHSKRETSLSTAPINIRSALPNLNSGSRGYYNQTNRSQSMQSNNYPDSRNVNTIRSGRSTNELPQIVDSMNEVQQLRSQLNMLSKLIESDGSNPVRTASALRQTAAKSTQTEFGYLLDRQAKKSNAEISELRGIIKIKEEAIHLLEEENSRLSDSLKTFLYNMNKPGNLDKTTMSTNNYSIKSHEYQDLLDNNNKQRLSNNPVNTSHSHPHHHQVQQQQQQQAEHQHDYTPRHQHHSPQSRQRDHHHSNYNPSKHSFNQTYSHLNSSNTSTPINTPMIISPSHLSMIKPDIYDRTISPRSISPYKLDHSKNQLISPSSLSLSPTNSDKIKNIKRQLSPTGKRFPYYQPYIHSLMHSNELNKIDKHKCFNESKNLSHGLTTTQAQLIKSPTQRLLMQSLPSTDY</sequence>
<evidence type="ECO:0000313" key="4">
    <source>
        <dbReference type="Proteomes" id="UP000050790"/>
    </source>
</evidence>
<protein>
    <recommendedName>
        <fullName evidence="3">Calponin-homology (CH) domain-containing protein</fullName>
    </recommendedName>
</protein>
<dbReference type="WBParaSite" id="SMRG1_94100.2">
    <property type="protein sequence ID" value="SMRG1_94100.2"/>
    <property type="gene ID" value="SMRG1_94100"/>
</dbReference>
<reference evidence="5 6" key="1">
    <citation type="submission" date="2023-11" db="UniProtKB">
        <authorList>
            <consortium name="WormBaseParasite"/>
        </authorList>
    </citation>
    <scope>IDENTIFICATION</scope>
</reference>
<feature type="compositionally biased region" description="Polar residues" evidence="2">
    <location>
        <begin position="226"/>
        <end position="257"/>
    </location>
</feature>
<dbReference type="PROSITE" id="PS50021">
    <property type="entry name" value="CH"/>
    <property type="match status" value="1"/>
</dbReference>
<evidence type="ECO:0000256" key="2">
    <source>
        <dbReference type="SAM" id="MobiDB-lite"/>
    </source>
</evidence>
<dbReference type="InterPro" id="IPR036872">
    <property type="entry name" value="CH_dom_sf"/>
</dbReference>
<dbReference type="SUPFAM" id="SSF47576">
    <property type="entry name" value="Calponin-homology domain, CH-domain"/>
    <property type="match status" value="1"/>
</dbReference>
<feature type="domain" description="Calponin-homology (CH)" evidence="3">
    <location>
        <begin position="8"/>
        <end position="116"/>
    </location>
</feature>
<keyword evidence="1" id="KW-0175">Coiled coil</keyword>
<dbReference type="InterPro" id="IPR001715">
    <property type="entry name" value="CH_dom"/>
</dbReference>
<evidence type="ECO:0000256" key="1">
    <source>
        <dbReference type="SAM" id="Coils"/>
    </source>
</evidence>
<dbReference type="WBParaSite" id="SMRG1_94100.3">
    <property type="protein sequence ID" value="SMRG1_94100.3"/>
    <property type="gene ID" value="SMRG1_94100"/>
</dbReference>
<evidence type="ECO:0000313" key="5">
    <source>
        <dbReference type="WBParaSite" id="SMRG1_94100.1"/>
    </source>
</evidence>
<feature type="compositionally biased region" description="Polar residues" evidence="2">
    <location>
        <begin position="464"/>
        <end position="476"/>
    </location>
</feature>
<evidence type="ECO:0000313" key="7">
    <source>
        <dbReference type="WBParaSite" id="SMRG1_94100.3"/>
    </source>
</evidence>
<dbReference type="AlphaFoldDB" id="A0AA85AMK5"/>
<dbReference type="SMART" id="SM00033">
    <property type="entry name" value="CH"/>
    <property type="match status" value="1"/>
</dbReference>